<evidence type="ECO:0000256" key="4">
    <source>
        <dbReference type="ARBA" id="ARBA00022989"/>
    </source>
</evidence>
<feature type="transmembrane region" description="Helical" evidence="6">
    <location>
        <begin position="184"/>
        <end position="204"/>
    </location>
</feature>
<dbReference type="PANTHER" id="PTHR12385">
    <property type="entry name" value="CHOLINE TRANSPORTER-LIKE (SLC FAMILY 44)"/>
    <property type="match status" value="1"/>
</dbReference>
<comment type="subcellular location">
    <subcellularLocation>
        <location evidence="6">Cell membrane</location>
        <topology evidence="6">Multi-pass membrane protein</topology>
    </subcellularLocation>
    <subcellularLocation>
        <location evidence="1">Membrane</location>
        <topology evidence="1">Multi-pass membrane protein</topology>
    </subcellularLocation>
</comment>
<feature type="transmembrane region" description="Helical" evidence="6">
    <location>
        <begin position="329"/>
        <end position="351"/>
    </location>
</feature>
<organism evidence="7 8">
    <name type="scientific">Rhynchophorus ferrugineus</name>
    <name type="common">Red palm weevil</name>
    <name type="synonym">Curculio ferrugineus</name>
    <dbReference type="NCBI Taxonomy" id="354439"/>
    <lineage>
        <taxon>Eukaryota</taxon>
        <taxon>Metazoa</taxon>
        <taxon>Ecdysozoa</taxon>
        <taxon>Arthropoda</taxon>
        <taxon>Hexapoda</taxon>
        <taxon>Insecta</taxon>
        <taxon>Pterygota</taxon>
        <taxon>Neoptera</taxon>
        <taxon>Endopterygota</taxon>
        <taxon>Coleoptera</taxon>
        <taxon>Polyphaga</taxon>
        <taxon>Cucujiformia</taxon>
        <taxon>Curculionidae</taxon>
        <taxon>Dryophthorinae</taxon>
        <taxon>Rhynchophorus</taxon>
    </lineage>
</organism>
<evidence type="ECO:0000313" key="7">
    <source>
        <dbReference type="EMBL" id="KAF7286039.1"/>
    </source>
</evidence>
<evidence type="ECO:0000256" key="3">
    <source>
        <dbReference type="ARBA" id="ARBA00022692"/>
    </source>
</evidence>
<comment type="caution">
    <text evidence="7">The sequence shown here is derived from an EMBL/GenBank/DDBJ whole genome shotgun (WGS) entry which is preliminary data.</text>
</comment>
<accession>A0A834IT45</accession>
<keyword evidence="5 6" id="KW-0472">Membrane</keyword>
<dbReference type="InterPro" id="IPR007603">
    <property type="entry name" value="Choline_transptr-like"/>
</dbReference>
<dbReference type="GO" id="GO:0005886">
    <property type="term" value="C:plasma membrane"/>
    <property type="evidence" value="ECO:0007669"/>
    <property type="project" value="UniProtKB-SubCell"/>
</dbReference>
<feature type="transmembrane region" description="Helical" evidence="6">
    <location>
        <begin position="224"/>
        <end position="255"/>
    </location>
</feature>
<dbReference type="OrthoDB" id="420519at2759"/>
<evidence type="ECO:0000256" key="6">
    <source>
        <dbReference type="RuleBase" id="RU368066"/>
    </source>
</evidence>
<dbReference type="AlphaFoldDB" id="A0A834IT45"/>
<evidence type="ECO:0000256" key="2">
    <source>
        <dbReference type="ARBA" id="ARBA00007168"/>
    </source>
</evidence>
<gene>
    <name evidence="7" type="ORF">GWI33_008342</name>
</gene>
<dbReference type="Proteomes" id="UP000625711">
    <property type="component" value="Unassembled WGS sequence"/>
</dbReference>
<dbReference type="EMBL" id="JAACXV010000039">
    <property type="protein sequence ID" value="KAF7286039.1"/>
    <property type="molecule type" value="Genomic_DNA"/>
</dbReference>
<keyword evidence="4 6" id="KW-1133">Transmembrane helix</keyword>
<proteinExistence type="inferred from homology"/>
<comment type="similarity">
    <text evidence="2 6">Belongs to the CTL (choline transporter-like) family.</text>
</comment>
<feature type="transmembrane region" description="Helical" evidence="6">
    <location>
        <begin position="151"/>
        <end position="172"/>
    </location>
</feature>
<dbReference type="PANTHER" id="PTHR12385:SF96">
    <property type="entry name" value="CHOLINE TRANSPORTER-LIKE PROTEIN"/>
    <property type="match status" value="1"/>
</dbReference>
<feature type="transmembrane region" description="Helical" evidence="6">
    <location>
        <begin position="126"/>
        <end position="145"/>
    </location>
</feature>
<keyword evidence="3 6" id="KW-0812">Transmembrane</keyword>
<feature type="transmembrane region" description="Helical" evidence="6">
    <location>
        <begin position="455"/>
        <end position="486"/>
    </location>
</feature>
<evidence type="ECO:0000313" key="8">
    <source>
        <dbReference type="Proteomes" id="UP000625711"/>
    </source>
</evidence>
<protein>
    <recommendedName>
        <fullName evidence="6">Choline transporter-like protein</fullName>
    </recommendedName>
</protein>
<reference evidence="7" key="1">
    <citation type="submission" date="2020-08" db="EMBL/GenBank/DDBJ databases">
        <title>Genome sequencing and assembly of the red palm weevil Rhynchophorus ferrugineus.</title>
        <authorList>
            <person name="Dias G.B."/>
            <person name="Bergman C.M."/>
            <person name="Manee M."/>
        </authorList>
    </citation>
    <scope>NUCLEOTIDE SEQUENCE</scope>
    <source>
        <strain evidence="7">AA-2017</strain>
        <tissue evidence="7">Whole larva</tissue>
    </source>
</reference>
<evidence type="ECO:0000256" key="5">
    <source>
        <dbReference type="ARBA" id="ARBA00023136"/>
    </source>
</evidence>
<comment type="function">
    <text evidence="6">Choline transporter.</text>
</comment>
<sequence length="515" mass="57451">MFQSTQSIVPNIPVPTQKRRVTNLIWLFVLGGTVVISLTLLIYCLVNIKESKFMEDSCGNICSSCSGVNMTDKRYVQSDGNTRECVAHCEDWSENDCIEGINVAKSSQTELKQALGSYINSIKGQIVFSALITILISMFLLMLLRHAAGCLVWSLILVSLATVLGGVVASWIYSIETEQPELTYANIFLTIVALCLCLLVYFWSSKISLLIMLINEAGKFIFDIPTLMALPVVVFLLLFFLTAAFYIIGIEFSIYASEKGVHPKIYNTVSMNLITFTGVFSGFTIFWVGTFLAGINVMAISGTVSHWYFNRNNYLRHPLKASIVNTFRYHLGNIALGSLIYMPMLLLKAVIMALSRRIKRLLCCNYLKVLERLVRLFIRNSYILTGIYGDPFLESGRKAINILIKNLENVLSIYFIGNYVFALIQIMTIVVIMAFSAAIAAIAPPEGVPSAIYVFYVSSGIIAFLGSSITLSVVRVAVDTLLICYLEDSKINREYSKPLHASINMQEFMEKSKAI</sequence>
<feature type="transmembrane region" description="Helical" evidence="6">
    <location>
        <begin position="276"/>
        <end position="309"/>
    </location>
</feature>
<evidence type="ECO:0000256" key="1">
    <source>
        <dbReference type="ARBA" id="ARBA00004141"/>
    </source>
</evidence>
<name>A0A834IT45_RHYFE</name>
<feature type="transmembrane region" description="Helical" evidence="6">
    <location>
        <begin position="419"/>
        <end position="443"/>
    </location>
</feature>
<keyword evidence="8" id="KW-1185">Reference proteome</keyword>
<dbReference type="Pfam" id="PF04515">
    <property type="entry name" value="Choline_transpo"/>
    <property type="match status" value="1"/>
</dbReference>
<feature type="transmembrane region" description="Helical" evidence="6">
    <location>
        <begin position="24"/>
        <end position="46"/>
    </location>
</feature>
<dbReference type="GO" id="GO:0022857">
    <property type="term" value="F:transmembrane transporter activity"/>
    <property type="evidence" value="ECO:0007669"/>
    <property type="project" value="UniProtKB-UniRule"/>
</dbReference>